<gene>
    <name evidence="2" type="ORF">SAMN04487900_10193</name>
    <name evidence="1" type="ORF">SAMN04487901_102150</name>
</gene>
<reference evidence="1 4" key="1">
    <citation type="submission" date="2016-10" db="EMBL/GenBank/DDBJ databases">
        <authorList>
            <person name="de Groot N.N."/>
        </authorList>
    </citation>
    <scope>NUCLEOTIDE SEQUENCE [LARGE SCALE GENOMIC DNA]</scope>
    <source>
        <strain evidence="4">BP1-145</strain>
        <strain evidence="1">BP1-148</strain>
    </source>
</reference>
<dbReference type="STRING" id="645274.SAMN04487901_102150"/>
<dbReference type="RefSeq" id="WP_091814644.1">
    <property type="nucleotide sequence ID" value="NZ_CP091794.1"/>
</dbReference>
<proteinExistence type="predicted"/>
<evidence type="ECO:0000313" key="2">
    <source>
        <dbReference type="EMBL" id="SDN61229.1"/>
    </source>
</evidence>
<dbReference type="OrthoDB" id="1011633at2"/>
<keyword evidence="3" id="KW-1185">Reference proteome</keyword>
<protein>
    <submittedName>
        <fullName evidence="2">Outer membrane protein beta-barrel domain-containing protein</fullName>
    </submittedName>
</protein>
<dbReference type="AlphaFoldDB" id="A0A1H0CTM3"/>
<evidence type="ECO:0000313" key="4">
    <source>
        <dbReference type="Proteomes" id="UP000199134"/>
    </source>
</evidence>
<dbReference type="Proteomes" id="UP000199134">
    <property type="component" value="Unassembled WGS sequence"/>
</dbReference>
<dbReference type="EMBL" id="FNCQ01000002">
    <property type="protein sequence ID" value="SDG31019.1"/>
    <property type="molecule type" value="Genomic_DNA"/>
</dbReference>
<dbReference type="Proteomes" id="UP000198779">
    <property type="component" value="Unassembled WGS sequence"/>
</dbReference>
<accession>A0A1H0CTM3</accession>
<reference evidence="2 3" key="2">
    <citation type="submission" date="2016-10" db="EMBL/GenBank/DDBJ databases">
        <authorList>
            <person name="Varghese N."/>
            <person name="Submissions S."/>
        </authorList>
    </citation>
    <scope>NUCLEOTIDE SEQUENCE</scope>
    <source>
        <strain evidence="2">BP1-145</strain>
        <strain evidence="3">BP1-148</strain>
    </source>
</reference>
<accession>A0A1G7T8T6</accession>
<evidence type="ECO:0000313" key="3">
    <source>
        <dbReference type="Proteomes" id="UP000198779"/>
    </source>
</evidence>
<sequence>MIKRLFQIALPIVMAWLMVMPLSAQGVAFGVKGGLEVVSMEFNDDVFDKSNRAGFFVGPTFVISTALPGLAIDISGLYNERTLRVEGESVQQKSILIPAHVRYGASIMDFGGVFLTAGPQLSFNVGPSKFYWEDVNKNAKQFLLQDTKLAIDFGVGLSIGQHLEAIVYYSIPIGKTGDFTWNKVSKAANEASSALNNTNTTANSWMLSATYIF</sequence>
<organism evidence="2 4">
    <name type="scientific">Prevotella communis</name>
    <dbReference type="NCBI Taxonomy" id="2913614"/>
    <lineage>
        <taxon>Bacteria</taxon>
        <taxon>Pseudomonadati</taxon>
        <taxon>Bacteroidota</taxon>
        <taxon>Bacteroidia</taxon>
        <taxon>Bacteroidales</taxon>
        <taxon>Prevotellaceae</taxon>
        <taxon>Prevotella</taxon>
    </lineage>
</organism>
<dbReference type="EMBL" id="FNIW01000001">
    <property type="protein sequence ID" value="SDN61229.1"/>
    <property type="molecule type" value="Genomic_DNA"/>
</dbReference>
<evidence type="ECO:0000313" key="1">
    <source>
        <dbReference type="EMBL" id="SDG31019.1"/>
    </source>
</evidence>
<name>A0A1H0CTM3_9BACT</name>